<reference evidence="2 3" key="1">
    <citation type="submission" date="2023-04" db="EMBL/GenBank/DDBJ databases">
        <title>Klugiella caeni sp. nov. isolated from the sludge of biochemical tank.</title>
        <authorList>
            <person name="Geng K."/>
        </authorList>
    </citation>
    <scope>NUCLEOTIDE SEQUENCE [LARGE SCALE GENOMIC DNA]</scope>
    <source>
        <strain evidence="2 3">YN-L-19</strain>
    </source>
</reference>
<dbReference type="AlphaFoldDB" id="A0AAW6T5E1"/>
<feature type="domain" description="DUF2470" evidence="1">
    <location>
        <begin position="11"/>
        <end position="84"/>
    </location>
</feature>
<keyword evidence="3" id="KW-1185">Reference proteome</keyword>
<gene>
    <name evidence="2" type="ORF">QF206_08770</name>
</gene>
<dbReference type="Gene3D" id="3.20.180.10">
    <property type="entry name" value="PNP-oxidase-like"/>
    <property type="match status" value="1"/>
</dbReference>
<dbReference type="EMBL" id="JASATX010000003">
    <property type="protein sequence ID" value="MDI2099051.1"/>
    <property type="molecule type" value="Genomic_DNA"/>
</dbReference>
<dbReference type="InterPro" id="IPR019595">
    <property type="entry name" value="DUF2470"/>
</dbReference>
<evidence type="ECO:0000313" key="3">
    <source>
        <dbReference type="Proteomes" id="UP001321506"/>
    </source>
</evidence>
<dbReference type="Proteomes" id="UP001321506">
    <property type="component" value="Unassembled WGS sequence"/>
</dbReference>
<dbReference type="Pfam" id="PF10615">
    <property type="entry name" value="DUF2470"/>
    <property type="match status" value="1"/>
</dbReference>
<evidence type="ECO:0000313" key="2">
    <source>
        <dbReference type="EMBL" id="MDI2099051.1"/>
    </source>
</evidence>
<organism evidence="2 3">
    <name type="scientific">Ruicaihuangia caeni</name>
    <dbReference type="NCBI Taxonomy" id="3042517"/>
    <lineage>
        <taxon>Bacteria</taxon>
        <taxon>Bacillati</taxon>
        <taxon>Actinomycetota</taxon>
        <taxon>Actinomycetes</taxon>
        <taxon>Micrococcales</taxon>
        <taxon>Microbacteriaceae</taxon>
        <taxon>Ruicaihuangia</taxon>
    </lineage>
</organism>
<name>A0AAW6T5E1_9MICO</name>
<dbReference type="RefSeq" id="WP_281488836.1">
    <property type="nucleotide sequence ID" value="NZ_JASATX010000003.1"/>
</dbReference>
<proteinExistence type="predicted"/>
<sequence length="100" mass="11155">MPVFSDDVVAAVLHHMNDDHTDDNLLIARAFGDADAAEAVMTTLDEHGGTWRYTSAGQDRELNVPWPGGAIAERRDIRREVVALYESACERLGVPRREQH</sequence>
<dbReference type="InterPro" id="IPR037119">
    <property type="entry name" value="Haem_oxidase_HugZ-like_sf"/>
</dbReference>
<evidence type="ECO:0000259" key="1">
    <source>
        <dbReference type="Pfam" id="PF10615"/>
    </source>
</evidence>
<accession>A0AAW6T5E1</accession>
<comment type="caution">
    <text evidence="2">The sequence shown here is derived from an EMBL/GenBank/DDBJ whole genome shotgun (WGS) entry which is preliminary data.</text>
</comment>
<protein>
    <submittedName>
        <fullName evidence="2">DUF2470 domain-containing protein</fullName>
    </submittedName>
</protein>